<dbReference type="EMBL" id="GDRN01110574">
    <property type="protein sequence ID" value="JAI56889.1"/>
    <property type="molecule type" value="Transcribed_RNA"/>
</dbReference>
<reference evidence="2" key="1">
    <citation type="submission" date="2015-09" db="EMBL/GenBank/DDBJ databases">
        <title>Scylla olivacea transcriptome.</title>
        <authorList>
            <person name="Ikhwanuddin M."/>
        </authorList>
    </citation>
    <scope>NUCLEOTIDE SEQUENCE</scope>
</reference>
<sequence length="164" mass="17698">MAKLLWKPMTLFSSFFCVPSFIRDSNCLASLCRCICPHGTWGSRCKVLSRHFEVGGGRGAGGGSMSKGAWAWVPPIPPCAEVHISLEVLSTTKSAALLYSGPEQGTEQKQGSRDLMLLELSQGRPVLLLDLGGGPVTLTLNSSASLADNTWHRIDLIWKDEVSP</sequence>
<accession>A0A0P4VU15</accession>
<dbReference type="EMBL" id="GDRN01110577">
    <property type="protein sequence ID" value="JAI56887.1"/>
    <property type="molecule type" value="Transcribed_RNA"/>
</dbReference>
<dbReference type="InterPro" id="IPR001791">
    <property type="entry name" value="Laminin_G"/>
</dbReference>
<feature type="domain" description="Laminin G" evidence="1">
    <location>
        <begin position="91"/>
        <end position="160"/>
    </location>
</feature>
<evidence type="ECO:0000313" key="2">
    <source>
        <dbReference type="EMBL" id="JAI56887.1"/>
    </source>
</evidence>
<dbReference type="CDD" id="cd00110">
    <property type="entry name" value="LamG"/>
    <property type="match status" value="1"/>
</dbReference>
<organism evidence="2">
    <name type="scientific">Scylla olivacea</name>
    <name type="common">Orange mud crab</name>
    <name type="synonym">Cancer olivacea</name>
    <dbReference type="NCBI Taxonomy" id="85551"/>
    <lineage>
        <taxon>Eukaryota</taxon>
        <taxon>Metazoa</taxon>
        <taxon>Ecdysozoa</taxon>
        <taxon>Arthropoda</taxon>
        <taxon>Crustacea</taxon>
        <taxon>Multicrustacea</taxon>
        <taxon>Malacostraca</taxon>
        <taxon>Eumalacostraca</taxon>
        <taxon>Eucarida</taxon>
        <taxon>Decapoda</taxon>
        <taxon>Pleocyemata</taxon>
        <taxon>Brachyura</taxon>
        <taxon>Eubrachyura</taxon>
        <taxon>Portunoidea</taxon>
        <taxon>Portunidae</taxon>
        <taxon>Portuninae</taxon>
        <taxon>Scylla</taxon>
    </lineage>
</organism>
<proteinExistence type="predicted"/>
<name>A0A0P4VU15_SCYOL</name>
<dbReference type="Pfam" id="PF02210">
    <property type="entry name" value="Laminin_G_2"/>
    <property type="match status" value="1"/>
</dbReference>
<dbReference type="AlphaFoldDB" id="A0A0P4VU15"/>
<dbReference type="Gene3D" id="2.60.120.200">
    <property type="match status" value="1"/>
</dbReference>
<dbReference type="SUPFAM" id="SSF49899">
    <property type="entry name" value="Concanavalin A-like lectins/glucanases"/>
    <property type="match status" value="1"/>
</dbReference>
<evidence type="ECO:0000259" key="1">
    <source>
        <dbReference type="Pfam" id="PF02210"/>
    </source>
</evidence>
<protein>
    <recommendedName>
        <fullName evidence="1">Laminin G domain-containing protein</fullName>
    </recommendedName>
</protein>
<dbReference type="InterPro" id="IPR013320">
    <property type="entry name" value="ConA-like_dom_sf"/>
</dbReference>